<dbReference type="RefSeq" id="WP_094017590.1">
    <property type="nucleotide sequence ID" value="NZ_NMQW01000043.1"/>
</dbReference>
<dbReference type="Proteomes" id="UP000215509">
    <property type="component" value="Unassembled WGS sequence"/>
</dbReference>
<dbReference type="PANTHER" id="PTHR40053">
    <property type="entry name" value="SPORULATION-CONTROL PROTEIN SPO0M"/>
    <property type="match status" value="1"/>
</dbReference>
<dbReference type="InterPro" id="IPR009776">
    <property type="entry name" value="Spore_0_M"/>
</dbReference>
<accession>A0A229UJB3</accession>
<organism evidence="1 2">
    <name type="scientific">Paenibacillus rigui</name>
    <dbReference type="NCBI Taxonomy" id="554312"/>
    <lineage>
        <taxon>Bacteria</taxon>
        <taxon>Bacillati</taxon>
        <taxon>Bacillota</taxon>
        <taxon>Bacilli</taxon>
        <taxon>Bacillales</taxon>
        <taxon>Paenibacillaceae</taxon>
        <taxon>Paenibacillus</taxon>
    </lineage>
</organism>
<keyword evidence="2" id="KW-1185">Reference proteome</keyword>
<reference evidence="1 2" key="1">
    <citation type="submission" date="2017-07" db="EMBL/GenBank/DDBJ databases">
        <title>Genome sequencing and assembly of Paenibacillus rigui.</title>
        <authorList>
            <person name="Mayilraj S."/>
        </authorList>
    </citation>
    <scope>NUCLEOTIDE SEQUENCE [LARGE SCALE GENOMIC DNA]</scope>
    <source>
        <strain evidence="1 2">JCM 16352</strain>
    </source>
</reference>
<dbReference type="AlphaFoldDB" id="A0A229UJB3"/>
<evidence type="ECO:0000313" key="1">
    <source>
        <dbReference type="EMBL" id="OXM83548.1"/>
    </source>
</evidence>
<sequence length="258" mass="29100">MSFFKKMLASVGIGSAKVDTRLDTDHIAAGEEVSGVVIITGGQLEQKIDNLYLYIKTQYQKEENDHKVTRDAVIERVLLSRGFTVQANETKELPFVFTLPAHTPVTLRRSPVWVETGLDIAMAVDPTDRDYIEVMPHVYSQTVLDALDRLGFRLREVTNDYAPRFGGELPFVQEFEFVPASGPFRGLLDELEVLFFVQEDGLELFLQIDRRARGFGGLLSEALELDESFVRFHLPASELQYGADHVADQLEALIRSYA</sequence>
<protein>
    <submittedName>
        <fullName evidence="1">Sporulation protein SpoOM</fullName>
    </submittedName>
</protein>
<dbReference type="PANTHER" id="PTHR40053:SF1">
    <property type="entry name" value="SPORULATION-CONTROL PROTEIN SPO0M"/>
    <property type="match status" value="1"/>
</dbReference>
<dbReference type="EMBL" id="NMQW01000043">
    <property type="protein sequence ID" value="OXM83548.1"/>
    <property type="molecule type" value="Genomic_DNA"/>
</dbReference>
<name>A0A229UJB3_9BACL</name>
<dbReference type="Pfam" id="PF07070">
    <property type="entry name" value="Spo0M"/>
    <property type="match status" value="1"/>
</dbReference>
<proteinExistence type="predicted"/>
<gene>
    <name evidence="1" type="ORF">CF651_24875</name>
</gene>
<comment type="caution">
    <text evidence="1">The sequence shown here is derived from an EMBL/GenBank/DDBJ whole genome shotgun (WGS) entry which is preliminary data.</text>
</comment>
<evidence type="ECO:0000313" key="2">
    <source>
        <dbReference type="Proteomes" id="UP000215509"/>
    </source>
</evidence>
<dbReference type="OrthoDB" id="2351239at2"/>